<evidence type="ECO:0000313" key="2">
    <source>
        <dbReference type="EMBL" id="CAF1716082.1"/>
    </source>
</evidence>
<evidence type="ECO:0000256" key="1">
    <source>
        <dbReference type="SAM" id="MobiDB-lite"/>
    </source>
</evidence>
<reference evidence="2" key="1">
    <citation type="submission" date="2021-01" db="EMBL/GenBank/DDBJ databases">
        <authorList>
            <consortium name="Genoscope - CEA"/>
            <person name="William W."/>
        </authorList>
    </citation>
    <scope>NUCLEOTIDE SEQUENCE</scope>
</reference>
<name>A0A816IR10_BRANA</name>
<gene>
    <name evidence="2" type="ORF">DARMORV10_C09P06120.1</name>
</gene>
<dbReference type="EMBL" id="HG994373">
    <property type="protein sequence ID" value="CAF1716082.1"/>
    <property type="molecule type" value="Genomic_DNA"/>
</dbReference>
<organism evidence="2">
    <name type="scientific">Brassica napus</name>
    <name type="common">Rape</name>
    <dbReference type="NCBI Taxonomy" id="3708"/>
    <lineage>
        <taxon>Eukaryota</taxon>
        <taxon>Viridiplantae</taxon>
        <taxon>Streptophyta</taxon>
        <taxon>Embryophyta</taxon>
        <taxon>Tracheophyta</taxon>
        <taxon>Spermatophyta</taxon>
        <taxon>Magnoliopsida</taxon>
        <taxon>eudicotyledons</taxon>
        <taxon>Gunneridae</taxon>
        <taxon>Pentapetalae</taxon>
        <taxon>rosids</taxon>
        <taxon>malvids</taxon>
        <taxon>Brassicales</taxon>
        <taxon>Brassicaceae</taxon>
        <taxon>Brassiceae</taxon>
        <taxon>Brassica</taxon>
    </lineage>
</organism>
<protein>
    <submittedName>
        <fullName evidence="2">(rape) hypothetical protein</fullName>
    </submittedName>
</protein>
<dbReference type="Proteomes" id="UP001295469">
    <property type="component" value="Chromosome C09"/>
</dbReference>
<feature type="compositionally biased region" description="Basic and acidic residues" evidence="1">
    <location>
        <begin position="61"/>
        <end position="74"/>
    </location>
</feature>
<sequence>MRFCRTGSESLVIGSHRAGADVWPVVLVQNSKLLKAKDSTEERLVGSKHVHCVEERRCKVTRSGGEKHWPRDPVEGGGGTGGSTGSITSRYASGGYGGKRREAEEPATGWSSLFILVEKLVELLPRTQRL</sequence>
<feature type="compositionally biased region" description="Gly residues" evidence="1">
    <location>
        <begin position="75"/>
        <end position="84"/>
    </location>
</feature>
<accession>A0A816IR10</accession>
<dbReference type="AlphaFoldDB" id="A0A816IR10"/>
<proteinExistence type="predicted"/>
<feature type="region of interest" description="Disordered" evidence="1">
    <location>
        <begin position="61"/>
        <end position="105"/>
    </location>
</feature>